<name>A0A5B9QQR9_9BACT</name>
<dbReference type="AlphaFoldDB" id="A0A5B9QQR9"/>
<dbReference type="RefSeq" id="WP_148074676.1">
    <property type="nucleotide sequence ID" value="NZ_CP042913.1"/>
</dbReference>
<reference evidence="1 2" key="1">
    <citation type="submission" date="2019-08" db="EMBL/GenBank/DDBJ databases">
        <title>Deep-cultivation of Planctomycetes and their phenomic and genomic characterization uncovers novel biology.</title>
        <authorList>
            <person name="Wiegand S."/>
            <person name="Jogler M."/>
            <person name="Boedeker C."/>
            <person name="Pinto D."/>
            <person name="Vollmers J."/>
            <person name="Rivas-Marin E."/>
            <person name="Kohn T."/>
            <person name="Peeters S.H."/>
            <person name="Heuer A."/>
            <person name="Rast P."/>
            <person name="Oberbeckmann S."/>
            <person name="Bunk B."/>
            <person name="Jeske O."/>
            <person name="Meyerdierks A."/>
            <person name="Storesund J.E."/>
            <person name="Kallscheuer N."/>
            <person name="Luecker S."/>
            <person name="Lage O.M."/>
            <person name="Pohl T."/>
            <person name="Merkel B.J."/>
            <person name="Hornburger P."/>
            <person name="Mueller R.-W."/>
            <person name="Bruemmer F."/>
            <person name="Labrenz M."/>
            <person name="Spormann A.M."/>
            <person name="Op den Camp H."/>
            <person name="Overmann J."/>
            <person name="Amann R."/>
            <person name="Jetten M.S.M."/>
            <person name="Mascher T."/>
            <person name="Medema M.H."/>
            <person name="Devos D.P."/>
            <person name="Kaster A.-K."/>
            <person name="Ovreas L."/>
            <person name="Rohde M."/>
            <person name="Galperin M.Y."/>
            <person name="Jogler C."/>
        </authorList>
    </citation>
    <scope>NUCLEOTIDE SEQUENCE [LARGE SCALE GENOMIC DNA]</scope>
    <source>
        <strain evidence="1 2">Pr1d</strain>
    </source>
</reference>
<proteinExistence type="predicted"/>
<keyword evidence="2" id="KW-1185">Reference proteome</keyword>
<dbReference type="Proteomes" id="UP000323917">
    <property type="component" value="Chromosome"/>
</dbReference>
<evidence type="ECO:0000313" key="2">
    <source>
        <dbReference type="Proteomes" id="UP000323917"/>
    </source>
</evidence>
<protein>
    <submittedName>
        <fullName evidence="1">Uncharacterized protein</fullName>
    </submittedName>
</protein>
<organism evidence="1 2">
    <name type="scientific">Bythopirellula goksoeyrii</name>
    <dbReference type="NCBI Taxonomy" id="1400387"/>
    <lineage>
        <taxon>Bacteria</taxon>
        <taxon>Pseudomonadati</taxon>
        <taxon>Planctomycetota</taxon>
        <taxon>Planctomycetia</taxon>
        <taxon>Pirellulales</taxon>
        <taxon>Lacipirellulaceae</taxon>
        <taxon>Bythopirellula</taxon>
    </lineage>
</organism>
<evidence type="ECO:0000313" key="1">
    <source>
        <dbReference type="EMBL" id="QEG36313.1"/>
    </source>
</evidence>
<dbReference type="EMBL" id="CP042913">
    <property type="protein sequence ID" value="QEG36313.1"/>
    <property type="molecule type" value="Genomic_DNA"/>
</dbReference>
<sequence length="197" mass="22393">MSNSNSKPKSEQSVLDPFDPATLRLSQDYASTIGVKKVLTNISCRKPNRQEFVRVRAGEDWRVDTATFEDNIGRETYLVAHDLIPELAQEVKPVCLRLAINKQGDVFLWPVKLPGADGRTNLWHQSAVDASHLAEKRWLRITANMAAGMYDVFEATGDLKEPTWPEITFRDVLALTFKNRRIDSYEHPILKSLRGEL</sequence>
<dbReference type="KEGG" id="bgok:Pr1d_36260"/>
<dbReference type="OrthoDB" id="267757at2"/>
<gene>
    <name evidence="1" type="ORF">Pr1d_36260</name>
</gene>
<accession>A0A5B9QQR9</accession>